<dbReference type="PANTHER" id="PTHR21508">
    <property type="entry name" value="MITOGUARDIN"/>
    <property type="match status" value="1"/>
</dbReference>
<sequence length="216" mass="24046">MESPTVRPGRTTRIVAAVVVTTVAGILLAATFFRRRRRKSHRKKQNGAVPQKQREAPERNIPMPVRPSDRSTEDGQTIVNVHSQHNGSPPSPSPDRTDHSRTHSTASVSQLADEHIQQSPTEERDEVDGPSLPTPSPQEMIHLGAASIDSALRYWEEALEMKTTQDGEPTEETGRYEDLRSLLKRIKDLCSDYIELSAMNFDPDARVGVDQSDTSL</sequence>
<comment type="similarity">
    <text evidence="2">Belongs to the mitoguardin family.</text>
</comment>
<keyword evidence="4" id="KW-1000">Mitochondrion outer membrane</keyword>
<feature type="transmembrane region" description="Helical" evidence="9">
    <location>
        <begin position="12"/>
        <end position="33"/>
    </location>
</feature>
<proteinExistence type="inferred from homology"/>
<evidence type="ECO:0000256" key="9">
    <source>
        <dbReference type="SAM" id="Phobius"/>
    </source>
</evidence>
<keyword evidence="5 9" id="KW-1133">Transmembrane helix</keyword>
<dbReference type="AlphaFoldDB" id="A0A2G8LP72"/>
<evidence type="ECO:0000256" key="7">
    <source>
        <dbReference type="ARBA" id="ARBA00023136"/>
    </source>
</evidence>
<dbReference type="GO" id="GO:0008053">
    <property type="term" value="P:mitochondrial fusion"/>
    <property type="evidence" value="ECO:0007669"/>
    <property type="project" value="InterPro"/>
</dbReference>
<evidence type="ECO:0000256" key="6">
    <source>
        <dbReference type="ARBA" id="ARBA00023128"/>
    </source>
</evidence>
<evidence type="ECO:0000313" key="11">
    <source>
        <dbReference type="Proteomes" id="UP000230750"/>
    </source>
</evidence>
<reference evidence="10 11" key="1">
    <citation type="journal article" date="2017" name="PLoS Biol.">
        <title>The sea cucumber genome provides insights into morphological evolution and visceral regeneration.</title>
        <authorList>
            <person name="Zhang X."/>
            <person name="Sun L."/>
            <person name="Yuan J."/>
            <person name="Sun Y."/>
            <person name="Gao Y."/>
            <person name="Zhang L."/>
            <person name="Li S."/>
            <person name="Dai H."/>
            <person name="Hamel J.F."/>
            <person name="Liu C."/>
            <person name="Yu Y."/>
            <person name="Liu S."/>
            <person name="Lin W."/>
            <person name="Guo K."/>
            <person name="Jin S."/>
            <person name="Xu P."/>
            <person name="Storey K.B."/>
            <person name="Huan P."/>
            <person name="Zhang T."/>
            <person name="Zhou Y."/>
            <person name="Zhang J."/>
            <person name="Lin C."/>
            <person name="Li X."/>
            <person name="Xing L."/>
            <person name="Huo D."/>
            <person name="Sun M."/>
            <person name="Wang L."/>
            <person name="Mercier A."/>
            <person name="Li F."/>
            <person name="Yang H."/>
            <person name="Xiang J."/>
        </authorList>
    </citation>
    <scope>NUCLEOTIDE SEQUENCE [LARGE SCALE GENOMIC DNA]</scope>
    <source>
        <strain evidence="10">Shaxun</strain>
        <tissue evidence="10">Muscle</tissue>
    </source>
</reference>
<evidence type="ECO:0000256" key="5">
    <source>
        <dbReference type="ARBA" id="ARBA00022989"/>
    </source>
</evidence>
<evidence type="ECO:0000256" key="8">
    <source>
        <dbReference type="SAM" id="MobiDB-lite"/>
    </source>
</evidence>
<gene>
    <name evidence="10" type="ORF">BSL78_01064</name>
</gene>
<keyword evidence="3 9" id="KW-0812">Transmembrane</keyword>
<organism evidence="10 11">
    <name type="scientific">Stichopus japonicus</name>
    <name type="common">Sea cucumber</name>
    <dbReference type="NCBI Taxonomy" id="307972"/>
    <lineage>
        <taxon>Eukaryota</taxon>
        <taxon>Metazoa</taxon>
        <taxon>Echinodermata</taxon>
        <taxon>Eleutherozoa</taxon>
        <taxon>Echinozoa</taxon>
        <taxon>Holothuroidea</taxon>
        <taxon>Aspidochirotacea</taxon>
        <taxon>Aspidochirotida</taxon>
        <taxon>Stichopodidae</taxon>
        <taxon>Apostichopus</taxon>
    </lineage>
</organism>
<dbReference type="InterPro" id="IPR019392">
    <property type="entry name" value="Miga"/>
</dbReference>
<evidence type="ECO:0000313" key="10">
    <source>
        <dbReference type="EMBL" id="PIK62053.1"/>
    </source>
</evidence>
<evidence type="ECO:0000256" key="3">
    <source>
        <dbReference type="ARBA" id="ARBA00022692"/>
    </source>
</evidence>
<name>A0A2G8LP72_STIJA</name>
<keyword evidence="7 9" id="KW-0472">Membrane</keyword>
<evidence type="ECO:0000256" key="2">
    <source>
        <dbReference type="ARBA" id="ARBA00008969"/>
    </source>
</evidence>
<dbReference type="EMBL" id="MRZV01000020">
    <property type="protein sequence ID" value="PIK62053.1"/>
    <property type="molecule type" value="Genomic_DNA"/>
</dbReference>
<evidence type="ECO:0000256" key="1">
    <source>
        <dbReference type="ARBA" id="ARBA00004294"/>
    </source>
</evidence>
<dbReference type="GO" id="GO:0005741">
    <property type="term" value="C:mitochondrial outer membrane"/>
    <property type="evidence" value="ECO:0007669"/>
    <property type="project" value="UniProtKB-SubCell"/>
</dbReference>
<feature type="region of interest" description="Disordered" evidence="8">
    <location>
        <begin position="36"/>
        <end position="139"/>
    </location>
</feature>
<keyword evidence="6" id="KW-0496">Mitochondrion</keyword>
<accession>A0A2G8LP72</accession>
<feature type="compositionally biased region" description="Basic residues" evidence="8">
    <location>
        <begin position="36"/>
        <end position="45"/>
    </location>
</feature>
<dbReference type="Proteomes" id="UP000230750">
    <property type="component" value="Unassembled WGS sequence"/>
</dbReference>
<dbReference type="PANTHER" id="PTHR21508:SF5">
    <property type="entry name" value="MITOGUARDIN"/>
    <property type="match status" value="1"/>
</dbReference>
<protein>
    <submittedName>
        <fullName evidence="10">Uncharacterized protein</fullName>
    </submittedName>
</protein>
<comment type="caution">
    <text evidence="10">The sequence shown here is derived from an EMBL/GenBank/DDBJ whole genome shotgun (WGS) entry which is preliminary data.</text>
</comment>
<feature type="compositionally biased region" description="Polar residues" evidence="8">
    <location>
        <begin position="74"/>
        <end position="88"/>
    </location>
</feature>
<dbReference type="Pfam" id="PF10265">
    <property type="entry name" value="Miga"/>
    <property type="match status" value="1"/>
</dbReference>
<keyword evidence="11" id="KW-1185">Reference proteome</keyword>
<evidence type="ECO:0000256" key="4">
    <source>
        <dbReference type="ARBA" id="ARBA00022787"/>
    </source>
</evidence>
<comment type="subcellular location">
    <subcellularLocation>
        <location evidence="1">Mitochondrion outer membrane</location>
    </subcellularLocation>
</comment>